<dbReference type="PROSITE" id="PS50231">
    <property type="entry name" value="RICIN_B_LECTIN"/>
    <property type="match status" value="1"/>
</dbReference>
<evidence type="ECO:0000313" key="3">
    <source>
        <dbReference type="Proteomes" id="UP001501074"/>
    </source>
</evidence>
<gene>
    <name evidence="2" type="ORF">GCM10022223_05190</name>
</gene>
<dbReference type="Gene3D" id="2.80.10.50">
    <property type="match status" value="1"/>
</dbReference>
<reference evidence="3" key="1">
    <citation type="journal article" date="2019" name="Int. J. Syst. Evol. Microbiol.">
        <title>The Global Catalogue of Microorganisms (GCM) 10K type strain sequencing project: providing services to taxonomists for standard genome sequencing and annotation.</title>
        <authorList>
            <consortium name="The Broad Institute Genomics Platform"/>
            <consortium name="The Broad Institute Genome Sequencing Center for Infectious Disease"/>
            <person name="Wu L."/>
            <person name="Ma J."/>
        </authorList>
    </citation>
    <scope>NUCLEOTIDE SEQUENCE [LARGE SCALE GENOMIC DNA]</scope>
    <source>
        <strain evidence="3">JCM 16902</strain>
    </source>
</reference>
<protein>
    <recommendedName>
        <fullName evidence="1">Ricin B lectin domain-containing protein</fullName>
    </recommendedName>
</protein>
<evidence type="ECO:0000259" key="1">
    <source>
        <dbReference type="SMART" id="SM00458"/>
    </source>
</evidence>
<dbReference type="Pfam" id="PF00652">
    <property type="entry name" value="Ricin_B_lectin"/>
    <property type="match status" value="1"/>
</dbReference>
<dbReference type="Proteomes" id="UP001501074">
    <property type="component" value="Unassembled WGS sequence"/>
</dbReference>
<dbReference type="SUPFAM" id="SSF50370">
    <property type="entry name" value="Ricin B-like lectins"/>
    <property type="match status" value="1"/>
</dbReference>
<sequence>MLGSTQSAVAAAADAPKELQAVPLTTARAASTSYFLMNQQTGRFLDSNFQGSVYTLPYNGGNFQKWNFISSTIRDLATSRCLDSNYQGSTYTLGCNGGNYQNWTRYSDGTIRNNQTGRCLDSNADGSVYTLGCNGGNYQKWTLYV</sequence>
<dbReference type="CDD" id="cd23415">
    <property type="entry name" value="beta-trefoil_Ricin_AH"/>
    <property type="match status" value="1"/>
</dbReference>
<accession>A0ABP6YWZ4</accession>
<dbReference type="EMBL" id="BAAAZO010000001">
    <property type="protein sequence ID" value="GAA3593267.1"/>
    <property type="molecule type" value="Genomic_DNA"/>
</dbReference>
<proteinExistence type="predicted"/>
<evidence type="ECO:0000313" key="2">
    <source>
        <dbReference type="EMBL" id="GAA3593267.1"/>
    </source>
</evidence>
<dbReference type="InterPro" id="IPR000772">
    <property type="entry name" value="Ricin_B_lectin"/>
</dbReference>
<dbReference type="InterPro" id="IPR035992">
    <property type="entry name" value="Ricin_B-like_lectins"/>
</dbReference>
<organism evidence="2 3">
    <name type="scientific">Kineosporia mesophila</name>
    <dbReference type="NCBI Taxonomy" id="566012"/>
    <lineage>
        <taxon>Bacteria</taxon>
        <taxon>Bacillati</taxon>
        <taxon>Actinomycetota</taxon>
        <taxon>Actinomycetes</taxon>
        <taxon>Kineosporiales</taxon>
        <taxon>Kineosporiaceae</taxon>
        <taxon>Kineosporia</taxon>
    </lineage>
</organism>
<name>A0ABP6YWZ4_9ACTN</name>
<feature type="domain" description="Ricin B lectin" evidence="1">
    <location>
        <begin position="31"/>
        <end position="144"/>
    </location>
</feature>
<comment type="caution">
    <text evidence="2">The sequence shown here is derived from an EMBL/GenBank/DDBJ whole genome shotgun (WGS) entry which is preliminary data.</text>
</comment>
<keyword evidence="3" id="KW-1185">Reference proteome</keyword>
<dbReference type="SMART" id="SM00458">
    <property type="entry name" value="RICIN"/>
    <property type="match status" value="1"/>
</dbReference>